<sequence>MINELKIKLTALGMSEELAEKAIQTVAEFAKSKLPTQFHGAMDDVMAGKTPDLGKMGGLLGSLGGLFGGK</sequence>
<organism evidence="1 2">
    <name type="scientific">Luteolibacter algae</name>
    <dbReference type="NCBI Taxonomy" id="454151"/>
    <lineage>
        <taxon>Bacteria</taxon>
        <taxon>Pseudomonadati</taxon>
        <taxon>Verrucomicrobiota</taxon>
        <taxon>Verrucomicrobiia</taxon>
        <taxon>Verrucomicrobiales</taxon>
        <taxon>Verrucomicrobiaceae</taxon>
        <taxon>Luteolibacter</taxon>
    </lineage>
</organism>
<name>A0ABW5D4Y2_9BACT</name>
<comment type="caution">
    <text evidence="1">The sequence shown here is derived from an EMBL/GenBank/DDBJ whole genome shotgun (WGS) entry which is preliminary data.</text>
</comment>
<dbReference type="RefSeq" id="WP_386819111.1">
    <property type="nucleotide sequence ID" value="NZ_JBHUIT010000003.1"/>
</dbReference>
<dbReference type="Proteomes" id="UP001597375">
    <property type="component" value="Unassembled WGS sequence"/>
</dbReference>
<accession>A0ABW5D4Y2</accession>
<keyword evidence="2" id="KW-1185">Reference proteome</keyword>
<dbReference type="EMBL" id="JBHUIT010000003">
    <property type="protein sequence ID" value="MFD2256142.1"/>
    <property type="molecule type" value="Genomic_DNA"/>
</dbReference>
<proteinExistence type="predicted"/>
<reference evidence="2" key="1">
    <citation type="journal article" date="2019" name="Int. J. Syst. Evol. Microbiol.">
        <title>The Global Catalogue of Microorganisms (GCM) 10K type strain sequencing project: providing services to taxonomists for standard genome sequencing and annotation.</title>
        <authorList>
            <consortium name="The Broad Institute Genomics Platform"/>
            <consortium name="The Broad Institute Genome Sequencing Center for Infectious Disease"/>
            <person name="Wu L."/>
            <person name="Ma J."/>
        </authorList>
    </citation>
    <scope>NUCLEOTIDE SEQUENCE [LARGE SCALE GENOMIC DNA]</scope>
    <source>
        <strain evidence="2">CGMCC 4.7106</strain>
    </source>
</reference>
<gene>
    <name evidence="1" type="ORF">ACFSSA_05600</name>
</gene>
<protein>
    <recommendedName>
        <fullName evidence="3">DUF2267 domain-containing protein</fullName>
    </recommendedName>
</protein>
<evidence type="ECO:0000313" key="2">
    <source>
        <dbReference type="Proteomes" id="UP001597375"/>
    </source>
</evidence>
<evidence type="ECO:0000313" key="1">
    <source>
        <dbReference type="EMBL" id="MFD2256142.1"/>
    </source>
</evidence>
<evidence type="ECO:0008006" key="3">
    <source>
        <dbReference type="Google" id="ProtNLM"/>
    </source>
</evidence>